<evidence type="ECO:0000256" key="1">
    <source>
        <dbReference type="ARBA" id="ARBA00004651"/>
    </source>
</evidence>
<keyword evidence="5 7" id="KW-1133">Transmembrane helix</keyword>
<dbReference type="InterPro" id="IPR020761">
    <property type="entry name" value="UPF0114_bac"/>
</dbReference>
<protein>
    <recommendedName>
        <fullName evidence="7">UPF0114 protein ACFQ1Z_05130</fullName>
    </recommendedName>
</protein>
<comment type="caution">
    <text evidence="8">The sequence shown here is derived from an EMBL/GenBank/DDBJ whole genome shotgun (WGS) entry which is preliminary data.</text>
</comment>
<evidence type="ECO:0000256" key="4">
    <source>
        <dbReference type="ARBA" id="ARBA00022692"/>
    </source>
</evidence>
<feature type="transmembrane region" description="Helical" evidence="7">
    <location>
        <begin position="144"/>
        <end position="164"/>
    </location>
</feature>
<dbReference type="HAMAP" id="MF_00143">
    <property type="entry name" value="UPF0114"/>
    <property type="match status" value="1"/>
</dbReference>
<keyword evidence="6 7" id="KW-0472">Membrane</keyword>
<dbReference type="PANTHER" id="PTHR38596">
    <property type="entry name" value="UPF0114 PROTEIN YQHA"/>
    <property type="match status" value="1"/>
</dbReference>
<evidence type="ECO:0000256" key="3">
    <source>
        <dbReference type="ARBA" id="ARBA00022475"/>
    </source>
</evidence>
<dbReference type="Proteomes" id="UP001597128">
    <property type="component" value="Unassembled WGS sequence"/>
</dbReference>
<sequence>MGRYLEKLLEGWIFQSRWLMAPMYLGLVGGLFILLVKFGQEFFHIASHLASLTEQETVLSLLALVDITLVGNLLIMVIFSGYENFVSRIDTANSEDRPEWMGKVDYSGLKIKLIGSIVAISAIDLLKAFVHQSSGTASFTTEQMAWLVGIHLTFIITGVLFAWMDKIAGHSHAKGKSDH</sequence>
<comment type="similarity">
    <text evidence="2 7">Belongs to the UPF0114 family.</text>
</comment>
<evidence type="ECO:0000256" key="2">
    <source>
        <dbReference type="ARBA" id="ARBA00005774"/>
    </source>
</evidence>
<dbReference type="Pfam" id="PF03350">
    <property type="entry name" value="UPF0114"/>
    <property type="match status" value="1"/>
</dbReference>
<evidence type="ECO:0000313" key="8">
    <source>
        <dbReference type="EMBL" id="MFD0912922.1"/>
    </source>
</evidence>
<proteinExistence type="inferred from homology"/>
<feature type="transmembrane region" description="Helical" evidence="7">
    <location>
        <begin position="58"/>
        <end position="79"/>
    </location>
</feature>
<evidence type="ECO:0000256" key="5">
    <source>
        <dbReference type="ARBA" id="ARBA00022989"/>
    </source>
</evidence>
<evidence type="ECO:0000256" key="6">
    <source>
        <dbReference type="ARBA" id="ARBA00023136"/>
    </source>
</evidence>
<evidence type="ECO:0000313" key="9">
    <source>
        <dbReference type="Proteomes" id="UP001597128"/>
    </source>
</evidence>
<name>A0ABW3F5S5_9PROT</name>
<dbReference type="InterPro" id="IPR005134">
    <property type="entry name" value="UPF0114"/>
</dbReference>
<feature type="transmembrane region" description="Helical" evidence="7">
    <location>
        <begin position="21"/>
        <end position="38"/>
    </location>
</feature>
<dbReference type="PANTHER" id="PTHR38596:SF1">
    <property type="entry name" value="UPF0114 PROTEIN YQHA"/>
    <property type="match status" value="1"/>
</dbReference>
<comment type="subcellular location">
    <subcellularLocation>
        <location evidence="1 7">Cell membrane</location>
        <topology evidence="1 7">Multi-pass membrane protein</topology>
    </subcellularLocation>
</comment>
<gene>
    <name evidence="8" type="ORF">ACFQ1Z_05130</name>
</gene>
<keyword evidence="3 7" id="KW-1003">Cell membrane</keyword>
<accession>A0ABW3F5S5</accession>
<reference evidence="9" key="1">
    <citation type="journal article" date="2019" name="Int. J. Syst. Evol. Microbiol.">
        <title>The Global Catalogue of Microorganisms (GCM) 10K type strain sequencing project: providing services to taxonomists for standard genome sequencing and annotation.</title>
        <authorList>
            <consortium name="The Broad Institute Genomics Platform"/>
            <consortium name="The Broad Institute Genome Sequencing Center for Infectious Disease"/>
            <person name="Wu L."/>
            <person name="Ma J."/>
        </authorList>
    </citation>
    <scope>NUCLEOTIDE SEQUENCE [LARGE SCALE GENOMIC DNA]</scope>
    <source>
        <strain evidence="9">CCUG 58412</strain>
    </source>
</reference>
<dbReference type="NCBIfam" id="TIGR00645">
    <property type="entry name" value="HI0507"/>
    <property type="match status" value="1"/>
</dbReference>
<keyword evidence="9" id="KW-1185">Reference proteome</keyword>
<organism evidence="8 9">
    <name type="scientific">Methylophilus luteus</name>
    <dbReference type="NCBI Taxonomy" id="640108"/>
    <lineage>
        <taxon>Bacteria</taxon>
        <taxon>Pseudomonadati</taxon>
        <taxon>Pseudomonadota</taxon>
        <taxon>Betaproteobacteria</taxon>
        <taxon>Nitrosomonadales</taxon>
        <taxon>Methylophilaceae</taxon>
        <taxon>Methylophilus</taxon>
    </lineage>
</organism>
<dbReference type="EMBL" id="JBHTKB010000001">
    <property type="protein sequence ID" value="MFD0912922.1"/>
    <property type="molecule type" value="Genomic_DNA"/>
</dbReference>
<evidence type="ECO:0000256" key="7">
    <source>
        <dbReference type="HAMAP-Rule" id="MF_00143"/>
    </source>
</evidence>
<dbReference type="RefSeq" id="WP_379056131.1">
    <property type="nucleotide sequence ID" value="NZ_JBHTKB010000001.1"/>
</dbReference>
<keyword evidence="4 7" id="KW-0812">Transmembrane</keyword>